<organism evidence="1">
    <name type="scientific">Enterobacter agglomerans</name>
    <name type="common">Erwinia herbicola</name>
    <name type="synonym">Pantoea agglomerans</name>
    <dbReference type="NCBI Taxonomy" id="549"/>
    <lineage>
        <taxon>Bacteria</taxon>
        <taxon>Pseudomonadati</taxon>
        <taxon>Pseudomonadota</taxon>
        <taxon>Gammaproteobacteria</taxon>
        <taxon>Enterobacterales</taxon>
        <taxon>Erwiniaceae</taxon>
        <taxon>Pantoea</taxon>
        <taxon>Pantoea agglomerans group</taxon>
    </lineage>
</organism>
<dbReference type="EMBL" id="KM978040">
    <property type="protein sequence ID" value="AJW29703.1"/>
    <property type="molecule type" value="Genomic_DNA"/>
</dbReference>
<proteinExistence type="predicted"/>
<evidence type="ECO:0000313" key="1">
    <source>
        <dbReference type="EMBL" id="AJW29703.1"/>
    </source>
</evidence>
<gene>
    <name evidence="1" type="primary">hrpD</name>
</gene>
<accession>A0A0D5A0J1</accession>
<sequence length="193" mass="21824">MLNAAPDEEIALRWLRWWHADFWLQADESWCTQPLTRLSAPLQRHYLRQHASCWHHTLGVSGELVAPEPMVLAISDLSCEQRAQLLILVAEICAGAMPLPAELKIWLRRLAKGMRIECWLPAGLFTTGGSADSLCLLQALFPAIWPRLRLLFPASDAPVSPALSLPGHRLRPLWETALWQVQQHSGEMRDVET</sequence>
<reference evidence="1" key="1">
    <citation type="submission" date="2014-10" db="EMBL/GenBank/DDBJ databases">
        <authorList>
            <person name="Robin F."/>
            <person name="Le Brun C."/>
        </authorList>
    </citation>
    <scope>NUCLEOTIDE SEQUENCE</scope>
    <source>
        <strain evidence="1">SP04022</strain>
    </source>
</reference>
<dbReference type="AlphaFoldDB" id="A0A0D5A0J1"/>
<name>A0A0D5A0J1_ENTAG</name>
<reference evidence="1" key="2">
    <citation type="journal article" date="2015" name="Mol. Genet. Genomics">
        <title>Inheritance of Pantoea type III secretion systems through both vertical and horizontal transfer.</title>
        <authorList>
            <person name="Kirzinger M.W."/>
            <person name="Butz C.J."/>
            <person name="Stavrinides J."/>
        </authorList>
    </citation>
    <scope>NUCLEOTIDE SEQUENCE</scope>
    <source>
        <strain evidence="1">SP04022</strain>
    </source>
</reference>
<protein>
    <submittedName>
        <fullName evidence="1">Type III secretion system protein</fullName>
    </submittedName>
</protein>
<dbReference type="RefSeq" id="WP_245393295.1">
    <property type="nucleotide sequence ID" value="NZ_NGNU02000025.1"/>
</dbReference>